<keyword evidence="2" id="KW-0472">Membrane</keyword>
<feature type="compositionally biased region" description="Basic and acidic residues" evidence="1">
    <location>
        <begin position="24"/>
        <end position="33"/>
    </location>
</feature>
<reference evidence="3" key="1">
    <citation type="submission" date="2012-09" db="EMBL/GenBank/DDBJ databases">
        <authorList>
            <person name="Martin A.A."/>
        </authorList>
    </citation>
    <scope>NUCLEOTIDE SEQUENCE</scope>
</reference>
<evidence type="ECO:0000256" key="1">
    <source>
        <dbReference type="SAM" id="MobiDB-lite"/>
    </source>
</evidence>
<keyword evidence="2" id="KW-1133">Transmembrane helix</keyword>
<accession>A0A0K0D077</accession>
<feature type="transmembrane region" description="Helical" evidence="2">
    <location>
        <begin position="55"/>
        <end position="77"/>
    </location>
</feature>
<reference evidence="4" key="2">
    <citation type="submission" date="2017-02" db="UniProtKB">
        <authorList>
            <consortium name="WormBaseParasite"/>
        </authorList>
    </citation>
    <scope>IDENTIFICATION</scope>
</reference>
<keyword evidence="2" id="KW-0812">Transmembrane</keyword>
<keyword evidence="3" id="KW-1185">Reference proteome</keyword>
<evidence type="ECO:0000313" key="3">
    <source>
        <dbReference type="Proteomes" id="UP000035642"/>
    </source>
</evidence>
<evidence type="ECO:0000256" key="2">
    <source>
        <dbReference type="SAM" id="Phobius"/>
    </source>
</evidence>
<sequence length="138" mass="15378">MTATDNSTNQCQVMSVDGNAQHSARKDKEKNAESEDWGDDTSIILRNDKTSVGTVILKIFFALIFIGLATGALIYAVNNSEEQQKGPSDKTQTLYFPYDITQQCTNGTLGLVHRRNSSGEVQKYTVRKFLNDDHKEIS</sequence>
<protein>
    <submittedName>
        <fullName evidence="4">Integral membrane protein 2</fullName>
    </submittedName>
</protein>
<dbReference type="AlphaFoldDB" id="A0A0K0D077"/>
<feature type="compositionally biased region" description="Polar residues" evidence="1">
    <location>
        <begin position="1"/>
        <end position="22"/>
    </location>
</feature>
<proteinExistence type="predicted"/>
<name>A0A0K0D077_ANGCA</name>
<feature type="region of interest" description="Disordered" evidence="1">
    <location>
        <begin position="1"/>
        <end position="37"/>
    </location>
</feature>
<dbReference type="WBParaSite" id="ACAC_0000345401-mRNA-1">
    <property type="protein sequence ID" value="ACAC_0000345401-mRNA-1"/>
    <property type="gene ID" value="ACAC_0000345401"/>
</dbReference>
<organism evidence="3 4">
    <name type="scientific">Angiostrongylus cantonensis</name>
    <name type="common">Rat lungworm</name>
    <dbReference type="NCBI Taxonomy" id="6313"/>
    <lineage>
        <taxon>Eukaryota</taxon>
        <taxon>Metazoa</taxon>
        <taxon>Ecdysozoa</taxon>
        <taxon>Nematoda</taxon>
        <taxon>Chromadorea</taxon>
        <taxon>Rhabditida</taxon>
        <taxon>Rhabditina</taxon>
        <taxon>Rhabditomorpha</taxon>
        <taxon>Strongyloidea</taxon>
        <taxon>Metastrongylidae</taxon>
        <taxon>Angiostrongylus</taxon>
    </lineage>
</organism>
<dbReference type="Proteomes" id="UP000035642">
    <property type="component" value="Unassembled WGS sequence"/>
</dbReference>
<evidence type="ECO:0000313" key="4">
    <source>
        <dbReference type="WBParaSite" id="ACAC_0000345401-mRNA-1"/>
    </source>
</evidence>